<dbReference type="Pfam" id="PF01753">
    <property type="entry name" value="zf-MYND"/>
    <property type="match status" value="1"/>
</dbReference>
<sequence>MDIWCTFLEQFEDTLITSDQCVILEQFRTKLVDVEASPSAQHLLIVIRQWDTFPKEFEAKLHWSIFLPQYNSTLKTDHPNYELLTTIVRQWSTLLAYFDSTNRLNMSHISCVERIKEIFEIMEENHFDEPVKKERFAAVLEQVLLKSQDGQLQEGYRRMLSLLNGILGVVLDQLAKPMGSAEPDRSPPAPRTQATQSQKAGCLKCGAASTKAGNSLLKCAKCKTVKYCSPDCQKKDWKKHKQVCKQMQDEGKQAQEETVGYDEAARADEAKA</sequence>
<dbReference type="InParanoid" id="A0A1Y2LUF4"/>
<keyword evidence="1" id="KW-0479">Metal-binding</keyword>
<dbReference type="Proteomes" id="UP000193240">
    <property type="component" value="Unassembled WGS sequence"/>
</dbReference>
<dbReference type="Gene3D" id="6.10.140.2220">
    <property type="match status" value="1"/>
</dbReference>
<keyword evidence="2 4" id="KW-0863">Zinc-finger</keyword>
<reference evidence="7 8" key="1">
    <citation type="journal article" date="2017" name="Genome Announc.">
        <title>Genome sequence of the saprophytic ascomycete Epicoccum nigrum ICMP 19927 strain isolated from New Zealand.</title>
        <authorList>
            <person name="Fokin M."/>
            <person name="Fleetwood D."/>
            <person name="Weir B.S."/>
            <person name="Villas-Boas S.G."/>
        </authorList>
    </citation>
    <scope>NUCLEOTIDE SEQUENCE [LARGE SCALE GENOMIC DNA]</scope>
    <source>
        <strain evidence="7 8">ICMP 19927</strain>
    </source>
</reference>
<keyword evidence="3" id="KW-0862">Zinc</keyword>
<dbReference type="AlphaFoldDB" id="A0A1Y2LUF4"/>
<dbReference type="PROSITE" id="PS01360">
    <property type="entry name" value="ZF_MYND_1"/>
    <property type="match status" value="1"/>
</dbReference>
<evidence type="ECO:0000256" key="4">
    <source>
        <dbReference type="PROSITE-ProRule" id="PRU00134"/>
    </source>
</evidence>
<proteinExistence type="predicted"/>
<evidence type="ECO:0000256" key="1">
    <source>
        <dbReference type="ARBA" id="ARBA00022723"/>
    </source>
</evidence>
<dbReference type="GO" id="GO:0008270">
    <property type="term" value="F:zinc ion binding"/>
    <property type="evidence" value="ECO:0007669"/>
    <property type="project" value="UniProtKB-KW"/>
</dbReference>
<evidence type="ECO:0000256" key="2">
    <source>
        <dbReference type="ARBA" id="ARBA00022771"/>
    </source>
</evidence>
<dbReference type="InterPro" id="IPR002893">
    <property type="entry name" value="Znf_MYND"/>
</dbReference>
<gene>
    <name evidence="7" type="ORF">B5807_09045</name>
</gene>
<evidence type="ECO:0000256" key="5">
    <source>
        <dbReference type="SAM" id="MobiDB-lite"/>
    </source>
</evidence>
<dbReference type="SUPFAM" id="SSF144232">
    <property type="entry name" value="HIT/MYND zinc finger-like"/>
    <property type="match status" value="1"/>
</dbReference>
<organism evidence="7 8">
    <name type="scientific">Epicoccum nigrum</name>
    <name type="common">Soil fungus</name>
    <name type="synonym">Epicoccum purpurascens</name>
    <dbReference type="NCBI Taxonomy" id="105696"/>
    <lineage>
        <taxon>Eukaryota</taxon>
        <taxon>Fungi</taxon>
        <taxon>Dikarya</taxon>
        <taxon>Ascomycota</taxon>
        <taxon>Pezizomycotina</taxon>
        <taxon>Dothideomycetes</taxon>
        <taxon>Pleosporomycetidae</taxon>
        <taxon>Pleosporales</taxon>
        <taxon>Pleosporineae</taxon>
        <taxon>Didymellaceae</taxon>
        <taxon>Epicoccum</taxon>
    </lineage>
</organism>
<dbReference type="STRING" id="105696.A0A1Y2LUF4"/>
<dbReference type="PROSITE" id="PS50865">
    <property type="entry name" value="ZF_MYND_2"/>
    <property type="match status" value="1"/>
</dbReference>
<dbReference type="EMBL" id="KZ107850">
    <property type="protein sequence ID" value="OSS46857.1"/>
    <property type="molecule type" value="Genomic_DNA"/>
</dbReference>
<protein>
    <recommendedName>
        <fullName evidence="6">MYND-type domain-containing protein</fullName>
    </recommendedName>
</protein>
<evidence type="ECO:0000313" key="7">
    <source>
        <dbReference type="EMBL" id="OSS46857.1"/>
    </source>
</evidence>
<name>A0A1Y2LUF4_EPING</name>
<keyword evidence="8" id="KW-1185">Reference proteome</keyword>
<feature type="domain" description="MYND-type" evidence="6">
    <location>
        <begin position="202"/>
        <end position="244"/>
    </location>
</feature>
<feature type="compositionally biased region" description="Basic and acidic residues" evidence="5">
    <location>
        <begin position="263"/>
        <end position="272"/>
    </location>
</feature>
<evidence type="ECO:0000313" key="8">
    <source>
        <dbReference type="Proteomes" id="UP000193240"/>
    </source>
</evidence>
<accession>A0A1Y2LUF4</accession>
<evidence type="ECO:0000259" key="6">
    <source>
        <dbReference type="PROSITE" id="PS50865"/>
    </source>
</evidence>
<feature type="region of interest" description="Disordered" evidence="5">
    <location>
        <begin position="246"/>
        <end position="272"/>
    </location>
</feature>
<evidence type="ECO:0000256" key="3">
    <source>
        <dbReference type="ARBA" id="ARBA00022833"/>
    </source>
</evidence>